<sequence length="141" mass="15728">MTLLAHYSPDDADGVVLATERDVDAFIERLHRDSLRYRARLLAQLYVEDDDSDTAPEIGLGIDHHQALLSYSGHGFDGIWVSTDGNGRPADEHELTFDFMGNLTEFPAHALLPLDRIRIALYDLLATNGQRPTTLDWAPLA</sequence>
<evidence type="ECO:0000313" key="2">
    <source>
        <dbReference type="Proteomes" id="UP000199051"/>
    </source>
</evidence>
<organism evidence="1 2">
    <name type="scientific">Actinokineospora terrae</name>
    <dbReference type="NCBI Taxonomy" id="155974"/>
    <lineage>
        <taxon>Bacteria</taxon>
        <taxon>Bacillati</taxon>
        <taxon>Actinomycetota</taxon>
        <taxon>Actinomycetes</taxon>
        <taxon>Pseudonocardiales</taxon>
        <taxon>Pseudonocardiaceae</taxon>
        <taxon>Actinokineospora</taxon>
    </lineage>
</organism>
<proteinExistence type="predicted"/>
<dbReference type="AlphaFoldDB" id="A0A1H9M848"/>
<gene>
    <name evidence="1" type="ORF">SAMN04487818_1022</name>
</gene>
<dbReference type="InterPro" id="IPR025680">
    <property type="entry name" value="DddI"/>
</dbReference>
<keyword evidence="2" id="KW-1185">Reference proteome</keyword>
<evidence type="ECO:0000313" key="1">
    <source>
        <dbReference type="EMBL" id="SER19649.1"/>
    </source>
</evidence>
<name>A0A1H9M848_9PSEU</name>
<dbReference type="Pfam" id="PF14430">
    <property type="entry name" value="Imm1"/>
    <property type="match status" value="1"/>
</dbReference>
<accession>A0A1H9M848</accession>
<reference evidence="2" key="1">
    <citation type="submission" date="2016-10" db="EMBL/GenBank/DDBJ databases">
        <authorList>
            <person name="Varghese N."/>
            <person name="Submissions S."/>
        </authorList>
    </citation>
    <scope>NUCLEOTIDE SEQUENCE [LARGE SCALE GENOMIC DNA]</scope>
    <source>
        <strain evidence="2">DSM 44260</strain>
    </source>
</reference>
<dbReference type="Proteomes" id="UP000199051">
    <property type="component" value="Unassembled WGS sequence"/>
</dbReference>
<protein>
    <submittedName>
        <fullName evidence="1">Immunity protein Imm1</fullName>
    </submittedName>
</protein>
<dbReference type="EMBL" id="FOGI01000002">
    <property type="protein sequence ID" value="SER19649.1"/>
    <property type="molecule type" value="Genomic_DNA"/>
</dbReference>
<dbReference type="RefSeq" id="WP_092774974.1">
    <property type="nucleotide sequence ID" value="NZ_FOGI01000002.1"/>
</dbReference>